<name>A0A645HB31_9ZZZZ</name>
<dbReference type="EMBL" id="VSSQ01090263">
    <property type="protein sequence ID" value="MPN36238.1"/>
    <property type="molecule type" value="Genomic_DNA"/>
</dbReference>
<organism evidence="1">
    <name type="scientific">bioreactor metagenome</name>
    <dbReference type="NCBI Taxonomy" id="1076179"/>
    <lineage>
        <taxon>unclassified sequences</taxon>
        <taxon>metagenomes</taxon>
        <taxon>ecological metagenomes</taxon>
    </lineage>
</organism>
<accession>A0A645HB31</accession>
<protein>
    <submittedName>
        <fullName evidence="1">Uncharacterized protein</fullName>
    </submittedName>
</protein>
<dbReference type="AlphaFoldDB" id="A0A645HB31"/>
<sequence length="82" mass="8753">MVEFRATRAKDGHANSPITTATLVMEDPTMAAITIIRGKTGRVRNISIIPSMIEPVMPFLYPDISPAGIPMIAATATAIIDT</sequence>
<reference evidence="1" key="1">
    <citation type="submission" date="2019-08" db="EMBL/GenBank/DDBJ databases">
        <authorList>
            <person name="Kucharzyk K."/>
            <person name="Murdoch R.W."/>
            <person name="Higgins S."/>
            <person name="Loffler F."/>
        </authorList>
    </citation>
    <scope>NUCLEOTIDE SEQUENCE</scope>
</reference>
<evidence type="ECO:0000313" key="1">
    <source>
        <dbReference type="EMBL" id="MPN36238.1"/>
    </source>
</evidence>
<gene>
    <name evidence="1" type="ORF">SDC9_183747</name>
</gene>
<comment type="caution">
    <text evidence="1">The sequence shown here is derived from an EMBL/GenBank/DDBJ whole genome shotgun (WGS) entry which is preliminary data.</text>
</comment>
<proteinExistence type="predicted"/>